<dbReference type="SMART" id="SM00813">
    <property type="entry name" value="Alpha-L-AF_C"/>
    <property type="match status" value="1"/>
</dbReference>
<dbReference type="EMBL" id="WIGM01000715">
    <property type="protein sequence ID" value="KAF6814898.1"/>
    <property type="molecule type" value="Genomic_DNA"/>
</dbReference>
<evidence type="ECO:0000313" key="10">
    <source>
        <dbReference type="Proteomes" id="UP000639643"/>
    </source>
</evidence>
<feature type="domain" description="Alpha-L-arabinofuranosidase C-terminal" evidence="8">
    <location>
        <begin position="140"/>
        <end position="314"/>
    </location>
</feature>
<comment type="caution">
    <text evidence="9">The sequence shown here is derived from an EMBL/GenBank/DDBJ whole genome shotgun (WGS) entry which is preliminary data.</text>
</comment>
<keyword evidence="6" id="KW-0378">Hydrolase</keyword>
<accession>A0A8H6JLR4</accession>
<dbReference type="Pfam" id="PF06964">
    <property type="entry name" value="Alpha-L-AF_C"/>
    <property type="match status" value="1"/>
</dbReference>
<name>A0A8H6JLR4_9PEZI</name>
<dbReference type="PANTHER" id="PTHR31776">
    <property type="entry name" value="ALPHA-L-ARABINOFURANOSIDASE 1"/>
    <property type="match status" value="1"/>
</dbReference>
<evidence type="ECO:0000256" key="6">
    <source>
        <dbReference type="ARBA" id="ARBA00022801"/>
    </source>
</evidence>
<sequence length="321" mass="34183">GSGGESTKTLAVLVVYSGLNYVDGPISAEELPLYVQDAIDQTEFITVSADTTFGAFRASLGYPNPWKLKYVQIGNEDNLTGGLESYEGYRLEMFYAAIKAKYSDLTIMASTSEFTSNLTRPDIAGDQDNDTPPSDRADYVKYPFWLGSVGEAVFALGAERNGDRVIGMSYAPLLANMDGAQWTPTMLAHDADPARTARSTSFHVYKLLASHALTEVLPSTADAGFGPLYWVSGRDNATDAFVFKAAVYNSTAAIPMEVSFDGVGEGTVAELTILTADDVSAENILGGPDVVKYNVSSLTAGSGGLYRFTLPDASVAVLSTS</sequence>
<organism evidence="9 10">
    <name type="scientific">Colletotrichum musicola</name>
    <dbReference type="NCBI Taxonomy" id="2175873"/>
    <lineage>
        <taxon>Eukaryota</taxon>
        <taxon>Fungi</taxon>
        <taxon>Dikarya</taxon>
        <taxon>Ascomycota</taxon>
        <taxon>Pezizomycotina</taxon>
        <taxon>Sordariomycetes</taxon>
        <taxon>Hypocreomycetidae</taxon>
        <taxon>Glomerellales</taxon>
        <taxon>Glomerellaceae</taxon>
        <taxon>Colletotrichum</taxon>
        <taxon>Colletotrichum orchidearum species complex</taxon>
    </lineage>
</organism>
<dbReference type="UniPathway" id="UPA00667"/>
<keyword evidence="5" id="KW-0732">Signal</keyword>
<evidence type="ECO:0000256" key="1">
    <source>
        <dbReference type="ARBA" id="ARBA00001462"/>
    </source>
</evidence>
<evidence type="ECO:0000313" key="9">
    <source>
        <dbReference type="EMBL" id="KAF6814898.1"/>
    </source>
</evidence>
<evidence type="ECO:0000256" key="3">
    <source>
        <dbReference type="ARBA" id="ARBA00007186"/>
    </source>
</evidence>
<keyword evidence="7" id="KW-0325">Glycoprotein</keyword>
<dbReference type="InterPro" id="IPR013780">
    <property type="entry name" value="Glyco_hydro_b"/>
</dbReference>
<dbReference type="PANTHER" id="PTHR31776:SF0">
    <property type="entry name" value="ALPHA-L-ARABINOFURANOSIDASE 1"/>
    <property type="match status" value="1"/>
</dbReference>
<feature type="non-terminal residue" evidence="9">
    <location>
        <position position="1"/>
    </location>
</feature>
<dbReference type="GO" id="GO:0031222">
    <property type="term" value="P:arabinan catabolic process"/>
    <property type="evidence" value="ECO:0007669"/>
    <property type="project" value="UniProtKB-UniPathway"/>
</dbReference>
<dbReference type="SUPFAM" id="SSF51011">
    <property type="entry name" value="Glycosyl hydrolase domain"/>
    <property type="match status" value="1"/>
</dbReference>
<keyword evidence="10" id="KW-1185">Reference proteome</keyword>
<evidence type="ECO:0000259" key="8">
    <source>
        <dbReference type="SMART" id="SM00813"/>
    </source>
</evidence>
<evidence type="ECO:0000256" key="5">
    <source>
        <dbReference type="ARBA" id="ARBA00022729"/>
    </source>
</evidence>
<dbReference type="InterPro" id="IPR010720">
    <property type="entry name" value="Alpha-L-AF_C"/>
</dbReference>
<dbReference type="SUPFAM" id="SSF51445">
    <property type="entry name" value="(Trans)glycosidases"/>
    <property type="match status" value="1"/>
</dbReference>
<comment type="catalytic activity">
    <reaction evidence="1">
        <text>Hydrolysis of terminal non-reducing alpha-L-arabinofuranoside residues in alpha-L-arabinosides.</text>
        <dbReference type="EC" id="3.2.1.55"/>
    </reaction>
</comment>
<dbReference type="GO" id="GO:0046556">
    <property type="term" value="F:alpha-L-arabinofuranosidase activity"/>
    <property type="evidence" value="ECO:0007669"/>
    <property type="project" value="UniProtKB-EC"/>
</dbReference>
<dbReference type="OrthoDB" id="5230111at2759"/>
<evidence type="ECO:0000256" key="2">
    <source>
        <dbReference type="ARBA" id="ARBA00004834"/>
    </source>
</evidence>
<dbReference type="Proteomes" id="UP000639643">
    <property type="component" value="Unassembled WGS sequence"/>
</dbReference>
<evidence type="ECO:0000256" key="4">
    <source>
        <dbReference type="ARBA" id="ARBA00012670"/>
    </source>
</evidence>
<evidence type="ECO:0000256" key="7">
    <source>
        <dbReference type="ARBA" id="ARBA00023180"/>
    </source>
</evidence>
<dbReference type="EC" id="3.2.1.55" evidence="4"/>
<reference evidence="9" key="1">
    <citation type="journal article" date="2020" name="Phytopathology">
        <title>Genome Sequence Resources of Colletotrichum truncatum, C. plurivorum, C. musicola, and C. sojae: Four Species Pathogenic to Soybean (Glycine max).</title>
        <authorList>
            <person name="Rogerio F."/>
            <person name="Boufleur T.R."/>
            <person name="Ciampi-Guillardi M."/>
            <person name="Sukno S.A."/>
            <person name="Thon M.R."/>
            <person name="Massola Junior N.S."/>
            <person name="Baroncelli R."/>
        </authorList>
    </citation>
    <scope>NUCLEOTIDE SEQUENCE</scope>
    <source>
        <strain evidence="9">LFN0074</strain>
    </source>
</reference>
<dbReference type="AlphaFoldDB" id="A0A8H6JLR4"/>
<comment type="pathway">
    <text evidence="2">Glycan metabolism; L-arabinan degradation.</text>
</comment>
<dbReference type="InterPro" id="IPR017853">
    <property type="entry name" value="GH"/>
</dbReference>
<gene>
    <name evidence="9" type="ORF">CMUS01_12548</name>
</gene>
<dbReference type="Gene3D" id="2.60.40.1180">
    <property type="entry name" value="Golgi alpha-mannosidase II"/>
    <property type="match status" value="1"/>
</dbReference>
<dbReference type="Gene3D" id="3.20.20.80">
    <property type="entry name" value="Glycosidases"/>
    <property type="match status" value="1"/>
</dbReference>
<protein>
    <recommendedName>
        <fullName evidence="4">non-reducing end alpha-L-arabinofuranosidase</fullName>
        <ecNumber evidence="4">3.2.1.55</ecNumber>
    </recommendedName>
</protein>
<dbReference type="GO" id="GO:0046373">
    <property type="term" value="P:L-arabinose metabolic process"/>
    <property type="evidence" value="ECO:0007669"/>
    <property type="project" value="InterPro"/>
</dbReference>
<proteinExistence type="inferred from homology"/>
<dbReference type="Pfam" id="PF22848">
    <property type="entry name" value="ASD1_dom"/>
    <property type="match status" value="1"/>
</dbReference>
<dbReference type="InterPro" id="IPR051563">
    <property type="entry name" value="Glycosyl_Hydrolase_51"/>
</dbReference>
<comment type="similarity">
    <text evidence="3">Belongs to the glycosyl hydrolase 51 family.</text>
</comment>
<dbReference type="InterPro" id="IPR055235">
    <property type="entry name" value="ASD1_cat"/>
</dbReference>